<feature type="region of interest" description="Disordered" evidence="1">
    <location>
        <begin position="1"/>
        <end position="198"/>
    </location>
</feature>
<evidence type="ECO:0000256" key="1">
    <source>
        <dbReference type="SAM" id="MobiDB-lite"/>
    </source>
</evidence>
<feature type="region of interest" description="Disordered" evidence="1">
    <location>
        <begin position="371"/>
        <end position="447"/>
    </location>
</feature>
<feature type="compositionally biased region" description="Low complexity" evidence="1">
    <location>
        <begin position="320"/>
        <end position="337"/>
    </location>
</feature>
<keyword evidence="2" id="KW-1133">Transmembrane helix</keyword>
<dbReference type="OrthoDB" id="3936275at2759"/>
<organism evidence="3 4">
    <name type="scientific">Lojkania enalia</name>
    <dbReference type="NCBI Taxonomy" id="147567"/>
    <lineage>
        <taxon>Eukaryota</taxon>
        <taxon>Fungi</taxon>
        <taxon>Dikarya</taxon>
        <taxon>Ascomycota</taxon>
        <taxon>Pezizomycotina</taxon>
        <taxon>Dothideomycetes</taxon>
        <taxon>Pleosporomycetidae</taxon>
        <taxon>Pleosporales</taxon>
        <taxon>Pleosporales incertae sedis</taxon>
        <taxon>Lojkania</taxon>
    </lineage>
</organism>
<protein>
    <submittedName>
        <fullName evidence="3">Uncharacterized protein</fullName>
    </submittedName>
</protein>
<evidence type="ECO:0000256" key="2">
    <source>
        <dbReference type="SAM" id="Phobius"/>
    </source>
</evidence>
<feature type="compositionally biased region" description="Low complexity" evidence="1">
    <location>
        <begin position="542"/>
        <end position="553"/>
    </location>
</feature>
<feature type="compositionally biased region" description="Low complexity" evidence="1">
    <location>
        <begin position="129"/>
        <end position="163"/>
    </location>
</feature>
<dbReference type="AlphaFoldDB" id="A0A9P4KH07"/>
<feature type="compositionally biased region" description="Polar residues" evidence="1">
    <location>
        <begin position="81"/>
        <end position="95"/>
    </location>
</feature>
<keyword evidence="4" id="KW-1185">Reference proteome</keyword>
<feature type="compositionally biased region" description="Low complexity" evidence="1">
    <location>
        <begin position="490"/>
        <end position="501"/>
    </location>
</feature>
<feature type="compositionally biased region" description="Low complexity" evidence="1">
    <location>
        <begin position="22"/>
        <end position="32"/>
    </location>
</feature>
<feature type="compositionally biased region" description="Polar residues" evidence="1">
    <location>
        <begin position="177"/>
        <end position="193"/>
    </location>
</feature>
<reference evidence="4" key="1">
    <citation type="journal article" date="2020" name="Stud. Mycol.">
        <title>101 Dothideomycetes genomes: A test case for predicting lifestyles and emergence of pathogens.</title>
        <authorList>
            <person name="Haridas S."/>
            <person name="Albert R."/>
            <person name="Binder M."/>
            <person name="Bloem J."/>
            <person name="LaButti K."/>
            <person name="Salamov A."/>
            <person name="Andreopoulos B."/>
            <person name="Baker S."/>
            <person name="Barry K."/>
            <person name="Bills G."/>
            <person name="Bluhm B."/>
            <person name="Cannon C."/>
            <person name="Castanera R."/>
            <person name="Culley D."/>
            <person name="Daum C."/>
            <person name="Ezra D."/>
            <person name="Gonzalez J."/>
            <person name="Henrissat B."/>
            <person name="Kuo A."/>
            <person name="Liang C."/>
            <person name="Lipzen A."/>
            <person name="Lutzoni F."/>
            <person name="Magnuson J."/>
            <person name="Mondo S."/>
            <person name="Nolan M."/>
            <person name="Ohm R."/>
            <person name="Pangilinan J."/>
            <person name="Park H.-J."/>
            <person name="Ramirez L."/>
            <person name="Alfaro M."/>
            <person name="Sun H."/>
            <person name="Tritt A."/>
            <person name="Yoshinaga Y."/>
            <person name="Zwiers L.-H."/>
            <person name="Turgeon B."/>
            <person name="Goodwin S."/>
            <person name="Spatafora J."/>
            <person name="Crous P."/>
            <person name="Grigoriev I."/>
        </authorList>
    </citation>
    <scope>NUCLEOTIDE SEQUENCE [LARGE SCALE GENOMIC DNA]</scope>
    <source>
        <strain evidence="4">CBS 304.66</strain>
    </source>
</reference>
<feature type="compositionally biased region" description="Polar residues" evidence="1">
    <location>
        <begin position="1"/>
        <end position="12"/>
    </location>
</feature>
<comment type="caution">
    <text evidence="3">The sequence shown here is derived from an EMBL/GenBank/DDBJ whole genome shotgun (WGS) entry which is preliminary data.</text>
</comment>
<keyword evidence="2" id="KW-0812">Transmembrane</keyword>
<feature type="compositionally biased region" description="Polar residues" evidence="1">
    <location>
        <begin position="528"/>
        <end position="541"/>
    </location>
</feature>
<evidence type="ECO:0000313" key="4">
    <source>
        <dbReference type="Proteomes" id="UP000800093"/>
    </source>
</evidence>
<gene>
    <name evidence="3" type="ORF">CC78DRAFT_379076</name>
</gene>
<feature type="region of interest" description="Disordered" evidence="1">
    <location>
        <begin position="305"/>
        <end position="357"/>
    </location>
</feature>
<feature type="compositionally biased region" description="Pro residues" evidence="1">
    <location>
        <begin position="510"/>
        <end position="526"/>
    </location>
</feature>
<name>A0A9P4KH07_9PLEO</name>
<feature type="compositionally biased region" description="Pro residues" evidence="1">
    <location>
        <begin position="60"/>
        <end position="76"/>
    </location>
</feature>
<evidence type="ECO:0000313" key="3">
    <source>
        <dbReference type="EMBL" id="KAF2268613.1"/>
    </source>
</evidence>
<feature type="compositionally biased region" description="Polar residues" evidence="1">
    <location>
        <begin position="608"/>
        <end position="623"/>
    </location>
</feature>
<sequence>MATPQESITTVNGRRCTRSRARTSTSTLTSAADAEESTPPDVVQETSDVQLQIQSSVVEAPPPPPSSSPVASPPPSAVSTAIDTDSPASSAVQTSALANLPPPQPAAIAPNLGVDPSETGEVSSAAREISTPSPATASSTAGSGTVSAAITSTSPDPTTPIESPSERSPTAVAFSSIPFSDNQPEAPQTTGTGVPSGGEDGIIAPDNQGSGGRAGLTIPTTGATSVGGIVGGVVGGFVGIALISALLFLCLRRRKSKEPFRRWQQRMNEKNDMDRGIIVKVKDIGNKLQDIPASAGLLIAKLKGKKSGPSENPYRRHSARSSVSSVYSVRSNRRSQSISEPPSRLRQQLRGFGERMPSLKRSRTLLAQRKESLVVGSKSPFPGIVEDPGFRNTKNTDNPFADPETTKADPNSKEGISSNRAIVDGLKDQQRPPLTPKPVAKSERKPKDPFASILEELAERNGSGTPEWLRDSSHNRTQSAAMALRSHPPSTAYTASVYTSTDNPFFDPLDAPPVPDQPLPPNPPTRPSNTYSSTLPSFNATSSAASRESNGSSLLFGEPGPSRPSTNLFSNVSVMPRTGRQSDPFDLDRPEVLGYGNVSGRREVRASVTRNNSKSKRTSSIPNWVTYDDSPYEQANAVRGPLNPSAKR</sequence>
<dbReference type="EMBL" id="ML986586">
    <property type="protein sequence ID" value="KAF2268613.1"/>
    <property type="molecule type" value="Genomic_DNA"/>
</dbReference>
<dbReference type="Proteomes" id="UP000800093">
    <property type="component" value="Unassembled WGS sequence"/>
</dbReference>
<keyword evidence="2" id="KW-0472">Membrane</keyword>
<proteinExistence type="predicted"/>
<accession>A0A9P4KH07</accession>
<feature type="compositionally biased region" description="Polar residues" evidence="1">
    <location>
        <begin position="563"/>
        <end position="573"/>
    </location>
</feature>
<feature type="region of interest" description="Disordered" evidence="1">
    <location>
        <begin position="459"/>
        <end position="648"/>
    </location>
</feature>
<feature type="transmembrane region" description="Helical" evidence="2">
    <location>
        <begin position="226"/>
        <end position="251"/>
    </location>
</feature>
<feature type="compositionally biased region" description="Polar residues" evidence="1">
    <location>
        <begin position="44"/>
        <end position="54"/>
    </location>
</feature>